<evidence type="ECO:0000313" key="2">
    <source>
        <dbReference type="Proteomes" id="UP001596422"/>
    </source>
</evidence>
<comment type="caution">
    <text evidence="1">The sequence shown here is derived from an EMBL/GenBank/DDBJ whole genome shotgun (WGS) entry which is preliminary data.</text>
</comment>
<accession>A0ABW1ZWF3</accession>
<keyword evidence="2" id="KW-1185">Reference proteome</keyword>
<dbReference type="NCBIfam" id="TIGR04562">
    <property type="entry name" value="TIGR04552 family protein"/>
    <property type="match status" value="1"/>
</dbReference>
<evidence type="ECO:0000313" key="1">
    <source>
        <dbReference type="EMBL" id="MFC6669520.1"/>
    </source>
</evidence>
<sequence length="358" mass="40959">MAKRIAGPEWVPRVGSAAELEIPWETLETLIGGRSVVDLAQLQIGDEAAATRFMRAYGFDPADPEDHDWLDQIHGRAIRFLDEVILPWHRIEAVPRHIREMSIEELLLEASRPPDGDWPNWPCVLLKVLHCATHAAVTQDPVAHQTALQSVQGRFQPWLFELQGQQWIGDDQCKIPLVDFHIKEEKSFERIMTKLLHKPGNLAMEQFDRLGVRLVTHDIFSAVLLIKFLRSRSVIMFANQLPERSRNSLAELHEIHSLYGIDPPPFVVEPEAGADGDPPLPEQGNPFSDRAFRMFKFVERLIIRLEDGRRCIYPYEIQVLDCNAWEATQIGDATHDAYEARQLKRVRQRLFGHSQPGA</sequence>
<dbReference type="InterPro" id="IPR030824">
    <property type="entry name" value="CHP04562"/>
</dbReference>
<dbReference type="EMBL" id="JBHSWE010000001">
    <property type="protein sequence ID" value="MFC6669520.1"/>
    <property type="molecule type" value="Genomic_DNA"/>
</dbReference>
<reference evidence="2" key="1">
    <citation type="journal article" date="2019" name="Int. J. Syst. Evol. Microbiol.">
        <title>The Global Catalogue of Microorganisms (GCM) 10K type strain sequencing project: providing services to taxonomists for standard genome sequencing and annotation.</title>
        <authorList>
            <consortium name="The Broad Institute Genomics Platform"/>
            <consortium name="The Broad Institute Genome Sequencing Center for Infectious Disease"/>
            <person name="Wu L."/>
            <person name="Ma J."/>
        </authorList>
    </citation>
    <scope>NUCLEOTIDE SEQUENCE [LARGE SCALE GENOMIC DNA]</scope>
    <source>
        <strain evidence="2">NBRC 111756</strain>
    </source>
</reference>
<dbReference type="NCBIfam" id="TIGR04552">
    <property type="entry name" value="TIGR04552 family protein"/>
    <property type="match status" value="1"/>
</dbReference>
<dbReference type="Proteomes" id="UP001596422">
    <property type="component" value="Unassembled WGS sequence"/>
</dbReference>
<protein>
    <submittedName>
        <fullName evidence="1">TIGR04552 family protein</fullName>
    </submittedName>
</protein>
<dbReference type="RefSeq" id="WP_379908076.1">
    <property type="nucleotide sequence ID" value="NZ_JBHSWE010000001.1"/>
</dbReference>
<organism evidence="1 2">
    <name type="scientific">Marinobacterium aestuariivivens</name>
    <dbReference type="NCBI Taxonomy" id="1698799"/>
    <lineage>
        <taxon>Bacteria</taxon>
        <taxon>Pseudomonadati</taxon>
        <taxon>Pseudomonadota</taxon>
        <taxon>Gammaproteobacteria</taxon>
        <taxon>Oceanospirillales</taxon>
        <taxon>Oceanospirillaceae</taxon>
        <taxon>Marinobacterium</taxon>
    </lineage>
</organism>
<gene>
    <name evidence="1" type="ORF">ACFQDL_04980</name>
</gene>
<name>A0ABW1ZWF3_9GAMM</name>
<proteinExistence type="predicted"/>